<dbReference type="Pfam" id="PF07995">
    <property type="entry name" value="GSDH"/>
    <property type="match status" value="1"/>
</dbReference>
<evidence type="ECO:0000259" key="6">
    <source>
        <dbReference type="PROSITE" id="PS51007"/>
    </source>
</evidence>
<dbReference type="EC" id="1.1.5.-" evidence="7"/>
<feature type="domain" description="Cytochrome c" evidence="6">
    <location>
        <begin position="846"/>
        <end position="984"/>
    </location>
</feature>
<reference evidence="7 8" key="1">
    <citation type="submission" date="2019-02" db="EMBL/GenBank/DDBJ databases">
        <title>Planctomycetal bacteria perform biofilm scaping via a novel small molecule.</title>
        <authorList>
            <person name="Jeske O."/>
            <person name="Boedeker C."/>
            <person name="Wiegand S."/>
            <person name="Breitling P."/>
            <person name="Kallscheuer N."/>
            <person name="Jogler M."/>
            <person name="Rohde M."/>
            <person name="Petersen J."/>
            <person name="Medema M.H."/>
            <person name="Surup F."/>
            <person name="Jogler C."/>
        </authorList>
    </citation>
    <scope>NUCLEOTIDE SEQUENCE [LARGE SCALE GENOMIC DNA]</scope>
    <source>
        <strain evidence="7 8">Mal15</strain>
    </source>
</reference>
<dbReference type="GO" id="GO:0020037">
    <property type="term" value="F:heme binding"/>
    <property type="evidence" value="ECO:0007669"/>
    <property type="project" value="InterPro"/>
</dbReference>
<dbReference type="PROSITE" id="PS51007">
    <property type="entry name" value="CYTC"/>
    <property type="match status" value="1"/>
</dbReference>
<keyword evidence="3 4" id="KW-0408">Iron</keyword>
<dbReference type="InterPro" id="IPR036909">
    <property type="entry name" value="Cyt_c-like_dom_sf"/>
</dbReference>
<evidence type="ECO:0000256" key="5">
    <source>
        <dbReference type="SAM" id="MobiDB-lite"/>
    </source>
</evidence>
<dbReference type="KEGG" id="smam:Mal15_43000"/>
<evidence type="ECO:0000313" key="7">
    <source>
        <dbReference type="EMBL" id="QEG00230.1"/>
    </source>
</evidence>
<dbReference type="AlphaFoldDB" id="A0A5B9MI91"/>
<dbReference type="Proteomes" id="UP000321353">
    <property type="component" value="Chromosome"/>
</dbReference>
<dbReference type="SUPFAM" id="SSF46626">
    <property type="entry name" value="Cytochrome c"/>
    <property type="match status" value="1"/>
</dbReference>
<dbReference type="Gene3D" id="2.60.40.1190">
    <property type="match status" value="1"/>
</dbReference>
<dbReference type="SUPFAM" id="SSF50952">
    <property type="entry name" value="Soluble quinoprotein glucose dehydrogenase"/>
    <property type="match status" value="1"/>
</dbReference>
<dbReference type="GO" id="GO:0016491">
    <property type="term" value="F:oxidoreductase activity"/>
    <property type="evidence" value="ECO:0007669"/>
    <property type="project" value="UniProtKB-KW"/>
</dbReference>
<dbReference type="PANTHER" id="PTHR19328">
    <property type="entry name" value="HEDGEHOG-INTERACTING PROTEIN"/>
    <property type="match status" value="1"/>
</dbReference>
<dbReference type="InterPro" id="IPR012938">
    <property type="entry name" value="Glc/Sorbosone_DH"/>
</dbReference>
<evidence type="ECO:0000256" key="3">
    <source>
        <dbReference type="ARBA" id="ARBA00023004"/>
    </source>
</evidence>
<name>A0A5B9MI91_9BACT</name>
<gene>
    <name evidence="7" type="primary">yliI_3</name>
    <name evidence="7" type="ORF">Mal15_43000</name>
</gene>
<dbReference type="Pfam" id="PF16011">
    <property type="entry name" value="CBM9_2"/>
    <property type="match status" value="1"/>
</dbReference>
<proteinExistence type="predicted"/>
<organism evidence="7 8">
    <name type="scientific">Stieleria maiorica</name>
    <dbReference type="NCBI Taxonomy" id="2795974"/>
    <lineage>
        <taxon>Bacteria</taxon>
        <taxon>Pseudomonadati</taxon>
        <taxon>Planctomycetota</taxon>
        <taxon>Planctomycetia</taxon>
        <taxon>Pirellulales</taxon>
        <taxon>Pirellulaceae</taxon>
        <taxon>Stieleria</taxon>
    </lineage>
</organism>
<dbReference type="GO" id="GO:0046872">
    <property type="term" value="F:metal ion binding"/>
    <property type="evidence" value="ECO:0007669"/>
    <property type="project" value="UniProtKB-KW"/>
</dbReference>
<accession>A0A5B9MI91</accession>
<evidence type="ECO:0000256" key="2">
    <source>
        <dbReference type="ARBA" id="ARBA00022723"/>
    </source>
</evidence>
<keyword evidence="1 4" id="KW-0349">Heme</keyword>
<dbReference type="GO" id="GO:0016052">
    <property type="term" value="P:carbohydrate catabolic process"/>
    <property type="evidence" value="ECO:0007669"/>
    <property type="project" value="InterPro"/>
</dbReference>
<dbReference type="PANTHER" id="PTHR19328:SF75">
    <property type="entry name" value="ALDOSE SUGAR DEHYDROGENASE YLII"/>
    <property type="match status" value="1"/>
</dbReference>
<dbReference type="CDD" id="cd09620">
    <property type="entry name" value="CBM9_like_3"/>
    <property type="match status" value="1"/>
</dbReference>
<feature type="region of interest" description="Disordered" evidence="5">
    <location>
        <begin position="49"/>
        <end position="69"/>
    </location>
</feature>
<dbReference type="InterPro" id="IPR010502">
    <property type="entry name" value="Carb-bd_dom_fam9"/>
</dbReference>
<evidence type="ECO:0000256" key="1">
    <source>
        <dbReference type="ARBA" id="ARBA00022617"/>
    </source>
</evidence>
<dbReference type="InterPro" id="IPR009056">
    <property type="entry name" value="Cyt_c-like_dom"/>
</dbReference>
<keyword evidence="7" id="KW-0560">Oxidoreductase</keyword>
<dbReference type="Gene3D" id="2.120.10.30">
    <property type="entry name" value="TolB, C-terminal domain"/>
    <property type="match status" value="1"/>
</dbReference>
<dbReference type="GO" id="GO:0004553">
    <property type="term" value="F:hydrolase activity, hydrolyzing O-glycosyl compounds"/>
    <property type="evidence" value="ECO:0007669"/>
    <property type="project" value="InterPro"/>
</dbReference>
<dbReference type="Gene3D" id="1.10.760.10">
    <property type="entry name" value="Cytochrome c-like domain"/>
    <property type="match status" value="1"/>
</dbReference>
<protein>
    <submittedName>
        <fullName evidence="7">Soluble aldose sugar dehydrogenase YliI</fullName>
        <ecNumber evidence="7">1.1.5.-</ecNumber>
    </submittedName>
</protein>
<dbReference type="InterPro" id="IPR011041">
    <property type="entry name" value="Quinoprot_gluc/sorb_DH_b-prop"/>
</dbReference>
<dbReference type="EMBL" id="CP036264">
    <property type="protein sequence ID" value="QEG00230.1"/>
    <property type="molecule type" value="Genomic_DNA"/>
</dbReference>
<dbReference type="InterPro" id="IPR011042">
    <property type="entry name" value="6-blade_b-propeller_TolB-like"/>
</dbReference>
<dbReference type="SUPFAM" id="SSF49344">
    <property type="entry name" value="CBD9-like"/>
    <property type="match status" value="1"/>
</dbReference>
<keyword evidence="2 4" id="KW-0479">Metal-binding</keyword>
<evidence type="ECO:0000256" key="4">
    <source>
        <dbReference type="PROSITE-ProRule" id="PRU00433"/>
    </source>
</evidence>
<evidence type="ECO:0000313" key="8">
    <source>
        <dbReference type="Proteomes" id="UP000321353"/>
    </source>
</evidence>
<dbReference type="InterPro" id="IPR013427">
    <property type="entry name" value="Haem-bd_dom_put"/>
</dbReference>
<dbReference type="NCBIfam" id="TIGR02603">
    <property type="entry name" value="CxxCH_TIGR02603"/>
    <property type="match status" value="1"/>
</dbReference>
<sequence length="1217" mass="136140">MRDLPEAQSIMCRFFVFLSIGVLAAVTPCRAAERPGIVATTATETASSRVHPWTDSRVKGSPDPPLPYTTNPVFTRVELDRPTDITWLPTAQKWVANHAGNKIVTFTNDIQTAVAQPLLNLSELSDEPVQTGYATKFHFDLENQPWCFLTFTTKRQLPDGHCLARVKVLDPSVPTFDLESLTELARWKSHGHVGSSMQFGPDGMLYVSVGDGQPPYPPDGDGTGQDLSDLRASILRIDVDDPTADKPYRVPTDNPFVHQEGARGEIWAYGFRNPWKMAFAPNSEELLVADVGWEMREMIHRVRRGRNHGWSIMEGSQPVKPDEQPEVPITPPLFEHTHLDSRSITGGYFWQSDRIPELKGAYIYGDWMTGKVWGLRFKDDKVTWQQELVDTPHRVICFMLDPSGEVFIVGYDGTILQLQPNTVLPSDEPFPTKLSETGIFADTPLQQPAQGVAQYKINAHRWADGTHSRQWIALPDSSQLQLFKRFNWMTGESAGRFNFPSDTVAVKTVSYYADAQNPQSEQHLETQLLHKNGDEWRAYNYIWNDQQTDAILQDDKATERKLIIKDLTADGGQRTQLWRHASRSECLLCHIWSAGTVQGFWPPQLDLNLGDENQLDQLASLGLFSEPVPRPEPVVSPSDAAASLEDRARSYLAMNCSTCHRNLGGGTSIFTFDITVPLEDSKYLDAFPSQGSFGIEDARVIAPGDPSRSVLMYRLLKSGRGHMPQFGSNVIDRDGIRLIHDWIASMEAPSNEIKSLPPGVKSLDLNNVSESTIQSMLSTVEGAMILSMACGSDSLDDERKEKIVGMGARHPHAPIRDLFEHYLPEDQRTKRLGPSVDEEALLAIEGSVESGMKLFETATDVNCRNCHRIGAVGQNIGPDLSGIGTQQTPAELLGSIVRPSEKIDPKYRAKQILTVDGEAVSGIVLEETRESIQIADASGKVHKIAADDIELLRFASKSAMPDQLLSGMTPQNAADLLAYLSSQRKIGPLQHKQAMVHRTSAKMRIDGKRDETDWATAPSLGDFVFTWWKDGDPPKQQTDAKLLWDDQFLYVSYACVDQDVRATRRGRDSKVYRDDCVEIFASPELEHPENYFNIEMNALGEQLDQYRPGGEMQDNWNPDGIQIAVTIDGTLNDSNDSDRGWTLEAAIPFKLFKKVLPNGRPVIGDRWRLNLSRLEDEMAIKSQWSQGDRNFPRFHHPEYFGFVEFVGKADASELPSQ</sequence>
<keyword evidence="8" id="KW-1185">Reference proteome</keyword>
<dbReference type="GO" id="GO:0009055">
    <property type="term" value="F:electron transfer activity"/>
    <property type="evidence" value="ECO:0007669"/>
    <property type="project" value="InterPro"/>
</dbReference>
<dbReference type="GO" id="GO:0030246">
    <property type="term" value="F:carbohydrate binding"/>
    <property type="evidence" value="ECO:0007669"/>
    <property type="project" value="InterPro"/>
</dbReference>